<dbReference type="RefSeq" id="WP_301665212.1">
    <property type="nucleotide sequence ID" value="NZ_VCYH01000012.1"/>
</dbReference>
<gene>
    <name evidence="1" type="ORF">FGU65_14160</name>
</gene>
<proteinExistence type="predicted"/>
<dbReference type="Proteomes" id="UP001168338">
    <property type="component" value="Unassembled WGS sequence"/>
</dbReference>
<evidence type="ECO:0000313" key="2">
    <source>
        <dbReference type="Proteomes" id="UP001168338"/>
    </source>
</evidence>
<keyword evidence="2" id="KW-1185">Reference proteome</keyword>
<dbReference type="EMBL" id="VCYH01000012">
    <property type="protein sequence ID" value="MDN7026013.1"/>
    <property type="molecule type" value="Genomic_DNA"/>
</dbReference>
<reference evidence="1" key="1">
    <citation type="submission" date="2019-05" db="EMBL/GenBank/DDBJ databases">
        <title>Methanoculleus sp. FWC-SCC1, a methanogenic archaeon isolated from deep marine cold seep.</title>
        <authorList>
            <person name="Chen Y.-W."/>
            <person name="Chen S.-C."/>
            <person name="Teng N.-H."/>
            <person name="Lai M.-C."/>
        </authorList>
    </citation>
    <scope>NUCLEOTIDE SEQUENCE</scope>
    <source>
        <strain evidence="1">FWC-SCC1</strain>
    </source>
</reference>
<name>A0ABT8MDK0_9EURY</name>
<sequence length="66" mass="6749">MVGEDGNVPDAVRSAVRLFFTGDDPLQGGEIGERTGCGCILVAVGEEGVPEVPLQQELVLPALVAG</sequence>
<evidence type="ECO:0000313" key="1">
    <source>
        <dbReference type="EMBL" id="MDN7026013.1"/>
    </source>
</evidence>
<organism evidence="1 2">
    <name type="scientific">Methanoculleus frigidifontis</name>
    <dbReference type="NCBI Taxonomy" id="2584085"/>
    <lineage>
        <taxon>Archaea</taxon>
        <taxon>Methanobacteriati</taxon>
        <taxon>Methanobacteriota</taxon>
        <taxon>Stenosarchaea group</taxon>
        <taxon>Methanomicrobia</taxon>
        <taxon>Methanomicrobiales</taxon>
        <taxon>Methanomicrobiaceae</taxon>
        <taxon>Methanoculleus</taxon>
    </lineage>
</organism>
<accession>A0ABT8MDK0</accession>
<protein>
    <submittedName>
        <fullName evidence="1">Uncharacterized protein</fullName>
    </submittedName>
</protein>
<comment type="caution">
    <text evidence="1">The sequence shown here is derived from an EMBL/GenBank/DDBJ whole genome shotgun (WGS) entry which is preliminary data.</text>
</comment>